<comment type="caution">
    <text evidence="5">The sequence shown here is derived from an EMBL/GenBank/DDBJ whole genome shotgun (WGS) entry which is preliminary data.</text>
</comment>
<dbReference type="Proteomes" id="UP001388673">
    <property type="component" value="Unassembled WGS sequence"/>
</dbReference>
<dbReference type="SMART" id="SM00320">
    <property type="entry name" value="WD40"/>
    <property type="match status" value="7"/>
</dbReference>
<proteinExistence type="inferred from homology"/>
<feature type="compositionally biased region" description="Acidic residues" evidence="4">
    <location>
        <begin position="317"/>
        <end position="328"/>
    </location>
</feature>
<keyword evidence="2" id="KW-0677">Repeat</keyword>
<evidence type="ECO:0000256" key="3">
    <source>
        <dbReference type="ARBA" id="ARBA00046343"/>
    </source>
</evidence>
<dbReference type="PANTHER" id="PTHR22839">
    <property type="entry name" value="THO COMPLEX SUBUNIT 3 THO3"/>
    <property type="match status" value="1"/>
</dbReference>
<dbReference type="EMBL" id="JBCAWK010000011">
    <property type="protein sequence ID" value="KAK8846863.1"/>
    <property type="molecule type" value="Genomic_DNA"/>
</dbReference>
<dbReference type="PANTHER" id="PTHR22839:SF0">
    <property type="entry name" value="THO COMPLEX SUBUNIT 3"/>
    <property type="match status" value="1"/>
</dbReference>
<keyword evidence="1" id="KW-0853">WD repeat</keyword>
<dbReference type="SUPFAM" id="SSF50978">
    <property type="entry name" value="WD40 repeat-like"/>
    <property type="match status" value="1"/>
</dbReference>
<dbReference type="InterPro" id="IPR015943">
    <property type="entry name" value="WD40/YVTN_repeat-like_dom_sf"/>
</dbReference>
<dbReference type="Gene3D" id="2.130.10.10">
    <property type="entry name" value="YVTN repeat-like/Quinoprotein amine dehydrogenase"/>
    <property type="match status" value="2"/>
</dbReference>
<gene>
    <name evidence="5" type="ORF">IAR55_005953</name>
</gene>
<sequence>MVNESDSYRPDFFPNAQFSARDLQRPTFGRPQDVRGGNVKHVRGIAWSCDGRRVVTGGEYKELLVWDAKATIDAKASTSLPPSSSKPNPHNGHVGAVAWSPVDPNILVSGDKGSSAGGTIAIWNLTTPTTPVTTFRITGDVLHIAFHPSGRHFAVVCPMRSRDEVYFYWQTTENGKDTWSRREDIGLGGPAGDIGSEEINSLRFTNSGKLVCAVSNDGSINAWVYPSTLQFEKEELHPETGSIEGRLQINESGPSTSPSSPKATADDDAPLTGKSRAASPREGTPDEGGREGATGGDVDMDEGVQGQEQAEDRVDVIEGEDEGDVEREGEEKAPGNGGVNNDEEEEEAAATETQGQDVEMAEPSLPETNENEVENKVEAEAPLSNETEPTIPPPSAAPSRRPSPPATTISSSNPPAPIVTEKAQPRAKQLQRFRHSVCHSASLLSLGFDPRGKYLAVGGQDALLSMFDTRDWICERTFDVCTAAIRHIAFSQDGELIAMGGDDVFIAIVSVHTGSTIAKVPIQGMLNSLVWHPKRNSLAYSTGTKTSVPVWHVVHQE</sequence>
<keyword evidence="6" id="KW-1185">Reference proteome</keyword>
<comment type="similarity">
    <text evidence="3">Belongs to the THOC3 family.</text>
</comment>
<dbReference type="GeneID" id="92183211"/>
<feature type="region of interest" description="Disordered" evidence="4">
    <location>
        <begin position="246"/>
        <end position="425"/>
    </location>
</feature>
<evidence type="ECO:0000313" key="5">
    <source>
        <dbReference type="EMBL" id="KAK8846863.1"/>
    </source>
</evidence>
<dbReference type="InterPro" id="IPR040132">
    <property type="entry name" value="Tex1/THOC3"/>
</dbReference>
<name>A0AAW0YVR9_9TREE</name>
<dbReference type="GO" id="GO:0000445">
    <property type="term" value="C:THO complex part of transcription export complex"/>
    <property type="evidence" value="ECO:0007669"/>
    <property type="project" value="TreeGrafter"/>
</dbReference>
<evidence type="ECO:0008006" key="7">
    <source>
        <dbReference type="Google" id="ProtNLM"/>
    </source>
</evidence>
<dbReference type="RefSeq" id="XP_066800813.1">
    <property type="nucleotide sequence ID" value="XM_066949040.1"/>
</dbReference>
<reference evidence="5 6" key="1">
    <citation type="journal article" date="2024" name="bioRxiv">
        <title>Comparative genomics of Cryptococcus and Kwoniella reveals pathogenesis evolution and contrasting karyotype dynamics via intercentromeric recombination or chromosome fusion.</title>
        <authorList>
            <person name="Coelho M.A."/>
            <person name="David-Palma M."/>
            <person name="Shea T."/>
            <person name="Bowers K."/>
            <person name="McGinley-Smith S."/>
            <person name="Mohammad A.W."/>
            <person name="Gnirke A."/>
            <person name="Yurkov A.M."/>
            <person name="Nowrousian M."/>
            <person name="Sun S."/>
            <person name="Cuomo C.A."/>
            <person name="Heitman J."/>
        </authorList>
    </citation>
    <scope>NUCLEOTIDE SEQUENCE [LARGE SCALE GENOMIC DNA]</scope>
    <source>
        <strain evidence="5 6">CBS 13917</strain>
    </source>
</reference>
<organism evidence="5 6">
    <name type="scientific">Kwoniella newhampshirensis</name>
    <dbReference type="NCBI Taxonomy" id="1651941"/>
    <lineage>
        <taxon>Eukaryota</taxon>
        <taxon>Fungi</taxon>
        <taxon>Dikarya</taxon>
        <taxon>Basidiomycota</taxon>
        <taxon>Agaricomycotina</taxon>
        <taxon>Tremellomycetes</taxon>
        <taxon>Tremellales</taxon>
        <taxon>Cryptococcaceae</taxon>
        <taxon>Kwoniella</taxon>
    </lineage>
</organism>
<dbReference type="Pfam" id="PF00400">
    <property type="entry name" value="WD40"/>
    <property type="match status" value="5"/>
</dbReference>
<dbReference type="KEGG" id="kne:92183211"/>
<dbReference type="AlphaFoldDB" id="A0AAW0YVR9"/>
<accession>A0AAW0YVR9</accession>
<evidence type="ECO:0000256" key="1">
    <source>
        <dbReference type="ARBA" id="ARBA00022574"/>
    </source>
</evidence>
<dbReference type="InterPro" id="IPR036322">
    <property type="entry name" value="WD40_repeat_dom_sf"/>
</dbReference>
<evidence type="ECO:0000313" key="6">
    <source>
        <dbReference type="Proteomes" id="UP001388673"/>
    </source>
</evidence>
<evidence type="ECO:0000256" key="4">
    <source>
        <dbReference type="SAM" id="MobiDB-lite"/>
    </source>
</evidence>
<feature type="compositionally biased region" description="Low complexity" evidence="4">
    <location>
        <begin position="252"/>
        <end position="261"/>
    </location>
</feature>
<dbReference type="GO" id="GO:0006406">
    <property type="term" value="P:mRNA export from nucleus"/>
    <property type="evidence" value="ECO:0007669"/>
    <property type="project" value="InterPro"/>
</dbReference>
<dbReference type="InterPro" id="IPR001680">
    <property type="entry name" value="WD40_rpt"/>
</dbReference>
<protein>
    <recommendedName>
        <fullName evidence="7">Anaphase-promoting complex subunit 4 WD40 domain-containing protein</fullName>
    </recommendedName>
</protein>
<feature type="compositionally biased region" description="Pro residues" evidence="4">
    <location>
        <begin position="390"/>
        <end position="405"/>
    </location>
</feature>
<evidence type="ECO:0000256" key="2">
    <source>
        <dbReference type="ARBA" id="ARBA00022737"/>
    </source>
</evidence>